<protein>
    <recommendedName>
        <fullName evidence="6">Gram-positive cocci surface proteins LPxTG domain-containing protein</fullName>
    </recommendedName>
</protein>
<organism evidence="4 5">
    <name type="scientific">Streptomyces toxytricini</name>
    <name type="common">Actinomyces toxytricini</name>
    <dbReference type="NCBI Taxonomy" id="67369"/>
    <lineage>
        <taxon>Bacteria</taxon>
        <taxon>Bacillati</taxon>
        <taxon>Actinomycetota</taxon>
        <taxon>Actinomycetes</taxon>
        <taxon>Kitasatosporales</taxon>
        <taxon>Streptomycetaceae</taxon>
        <taxon>Streptomyces</taxon>
    </lineage>
</organism>
<feature type="transmembrane region" description="Helical" evidence="2">
    <location>
        <begin position="397"/>
        <end position="417"/>
    </location>
</feature>
<dbReference type="PROSITE" id="PS51318">
    <property type="entry name" value="TAT"/>
    <property type="match status" value="1"/>
</dbReference>
<keyword evidence="3" id="KW-0732">Signal</keyword>
<evidence type="ECO:0000313" key="4">
    <source>
        <dbReference type="EMBL" id="MFJ2824446.1"/>
    </source>
</evidence>
<proteinExistence type="predicted"/>
<dbReference type="EMBL" id="JBIUYY010000012">
    <property type="protein sequence ID" value="MFJ2824446.1"/>
    <property type="molecule type" value="Genomic_DNA"/>
</dbReference>
<dbReference type="InterPro" id="IPR006311">
    <property type="entry name" value="TAT_signal"/>
</dbReference>
<evidence type="ECO:0000313" key="5">
    <source>
        <dbReference type="Proteomes" id="UP001617351"/>
    </source>
</evidence>
<feature type="compositionally biased region" description="Pro residues" evidence="1">
    <location>
        <begin position="336"/>
        <end position="346"/>
    </location>
</feature>
<evidence type="ECO:0000256" key="1">
    <source>
        <dbReference type="SAM" id="MobiDB-lite"/>
    </source>
</evidence>
<keyword evidence="2" id="KW-0472">Membrane</keyword>
<dbReference type="RefSeq" id="WP_402384813.1">
    <property type="nucleotide sequence ID" value="NZ_JBIUYY010000012.1"/>
</dbReference>
<keyword evidence="5" id="KW-1185">Reference proteome</keyword>
<accession>A0ABW8EMF7</accession>
<evidence type="ECO:0000256" key="2">
    <source>
        <dbReference type="SAM" id="Phobius"/>
    </source>
</evidence>
<evidence type="ECO:0008006" key="6">
    <source>
        <dbReference type="Google" id="ProtNLM"/>
    </source>
</evidence>
<gene>
    <name evidence="4" type="ORF">ACIO7M_25480</name>
</gene>
<feature type="region of interest" description="Disordered" evidence="1">
    <location>
        <begin position="333"/>
        <end position="385"/>
    </location>
</feature>
<sequence length="425" mass="43247">MSARTAARRPAFAAAATALVAAVAGTVLMQPAAYAVPAEEGGVLKISLGTPAPSGPLTRGGAASTFELTVTNPSDKAAPFHPWIHGLPAGPSQLRSEDLSFKVEAVDAPATDSAVGQQDGGWQGLFHPQGKKVGDGFEVPAKGKLSWKVTVGLGKGYPTNNGDLTMEASTYARELASDGRASLTFKTDPAVKAGKFTSAFTPATPCEGSTGADCREFDLKYRASGEGTFDTDLVTFLRIGGPKPADTDGLEVRARVDGTWRQLKGESGNLELLRIAKGFGAASGERSVRLQVKLDPKAKLTQRTEFDVTAEFGHAEGNKVPFASAVTKIQLAPAAPTSPSPSPTPKPSTSASASPSPSPSTTATATATAGTTTTTTTTTGGSSGSLAATGADSRTGLFAALSAALIAAGGAAAWFGARRRKATHS</sequence>
<feature type="compositionally biased region" description="Low complexity" evidence="1">
    <location>
        <begin position="347"/>
        <end position="385"/>
    </location>
</feature>
<comment type="caution">
    <text evidence="4">The sequence shown here is derived from an EMBL/GenBank/DDBJ whole genome shotgun (WGS) entry which is preliminary data.</text>
</comment>
<dbReference type="Proteomes" id="UP001617351">
    <property type="component" value="Unassembled WGS sequence"/>
</dbReference>
<evidence type="ECO:0000256" key="3">
    <source>
        <dbReference type="SAM" id="SignalP"/>
    </source>
</evidence>
<keyword evidence="2" id="KW-0812">Transmembrane</keyword>
<feature type="chain" id="PRO_5045145043" description="Gram-positive cocci surface proteins LPxTG domain-containing protein" evidence="3">
    <location>
        <begin position="30"/>
        <end position="425"/>
    </location>
</feature>
<reference evidence="4 5" key="1">
    <citation type="submission" date="2024-10" db="EMBL/GenBank/DDBJ databases">
        <title>The Natural Products Discovery Center: Release of the First 8490 Sequenced Strains for Exploring Actinobacteria Biosynthetic Diversity.</title>
        <authorList>
            <person name="Kalkreuter E."/>
            <person name="Kautsar S.A."/>
            <person name="Yang D."/>
            <person name="Bader C.D."/>
            <person name="Teijaro C.N."/>
            <person name="Fluegel L."/>
            <person name="Davis C.M."/>
            <person name="Simpson J.R."/>
            <person name="Lauterbach L."/>
            <person name="Steele A.D."/>
            <person name="Gui C."/>
            <person name="Meng S."/>
            <person name="Li G."/>
            <person name="Viehrig K."/>
            <person name="Ye F."/>
            <person name="Su P."/>
            <person name="Kiefer A.F."/>
            <person name="Nichols A."/>
            <person name="Cepeda A.J."/>
            <person name="Yan W."/>
            <person name="Fan B."/>
            <person name="Jiang Y."/>
            <person name="Adhikari A."/>
            <person name="Zheng C.-J."/>
            <person name="Schuster L."/>
            <person name="Cowan T.M."/>
            <person name="Smanski M.J."/>
            <person name="Chevrette M.G."/>
            <person name="De Carvalho L.P.S."/>
            <person name="Shen B."/>
        </authorList>
    </citation>
    <scope>NUCLEOTIDE SEQUENCE [LARGE SCALE GENOMIC DNA]</scope>
    <source>
        <strain evidence="4 5">NPDC087220</strain>
    </source>
</reference>
<feature type="signal peptide" evidence="3">
    <location>
        <begin position="1"/>
        <end position="29"/>
    </location>
</feature>
<keyword evidence="2" id="KW-1133">Transmembrane helix</keyword>
<name>A0ABW8EMF7_STRT5</name>